<accession>A0A914PMA4</accession>
<name>A0A914PMA4_9BILA</name>
<keyword evidence="1" id="KW-1185">Reference proteome</keyword>
<dbReference type="WBParaSite" id="PDA_v2.g19615.t1">
    <property type="protein sequence ID" value="PDA_v2.g19615.t1"/>
    <property type="gene ID" value="PDA_v2.g19615"/>
</dbReference>
<dbReference type="Proteomes" id="UP000887578">
    <property type="component" value="Unplaced"/>
</dbReference>
<dbReference type="AlphaFoldDB" id="A0A914PMA4"/>
<protein>
    <submittedName>
        <fullName evidence="2">Uncharacterized protein</fullName>
    </submittedName>
</protein>
<organism evidence="1 2">
    <name type="scientific">Panagrolaimus davidi</name>
    <dbReference type="NCBI Taxonomy" id="227884"/>
    <lineage>
        <taxon>Eukaryota</taxon>
        <taxon>Metazoa</taxon>
        <taxon>Ecdysozoa</taxon>
        <taxon>Nematoda</taxon>
        <taxon>Chromadorea</taxon>
        <taxon>Rhabditida</taxon>
        <taxon>Tylenchina</taxon>
        <taxon>Panagrolaimomorpha</taxon>
        <taxon>Panagrolaimoidea</taxon>
        <taxon>Panagrolaimidae</taxon>
        <taxon>Panagrolaimus</taxon>
    </lineage>
</organism>
<reference evidence="2" key="1">
    <citation type="submission" date="2022-11" db="UniProtKB">
        <authorList>
            <consortium name="WormBaseParasite"/>
        </authorList>
    </citation>
    <scope>IDENTIFICATION</scope>
</reference>
<sequence>MPFMFMNTKDDISQKLDPIIAKLTIPLNPPSSNFPFDVLKYMKANANSNPKSSVKLMKRSKYFLQRKCQYTFFGQNLTLLQDCLQGRRYKKFQMDQLPNNLGFSDKLCIEDGSLLSQLMSKTVVCELEHLILKAQQISLDGFKFLISSGKIKRLELYNSCVINEHDEIVPYEDLLDLIPSLVSS</sequence>
<evidence type="ECO:0000313" key="1">
    <source>
        <dbReference type="Proteomes" id="UP000887578"/>
    </source>
</evidence>
<proteinExistence type="predicted"/>
<evidence type="ECO:0000313" key="2">
    <source>
        <dbReference type="WBParaSite" id="PDA_v2.g19615.t1"/>
    </source>
</evidence>